<feature type="transmembrane region" description="Helical" evidence="7">
    <location>
        <begin position="135"/>
        <end position="165"/>
    </location>
</feature>
<dbReference type="InterPro" id="IPR011014">
    <property type="entry name" value="MscS_channel_TM-2"/>
</dbReference>
<evidence type="ECO:0000256" key="6">
    <source>
        <dbReference type="ARBA" id="ARBA00023136"/>
    </source>
</evidence>
<dbReference type="GO" id="GO:0005886">
    <property type="term" value="C:plasma membrane"/>
    <property type="evidence" value="ECO:0007669"/>
    <property type="project" value="UniProtKB-SubCell"/>
</dbReference>
<organism evidence="11 12">
    <name type="scientific">Pacificimonas flava</name>
    <dbReference type="NCBI Taxonomy" id="1234595"/>
    <lineage>
        <taxon>Bacteria</taxon>
        <taxon>Pseudomonadati</taxon>
        <taxon>Pseudomonadota</taxon>
        <taxon>Alphaproteobacteria</taxon>
        <taxon>Sphingomonadales</taxon>
        <taxon>Sphingosinicellaceae</taxon>
        <taxon>Pacificimonas</taxon>
    </lineage>
</organism>
<keyword evidence="6 7" id="KW-0472">Membrane</keyword>
<comment type="similarity">
    <text evidence="2 7">Belongs to the MscS (TC 1.A.23) family.</text>
</comment>
<dbReference type="SUPFAM" id="SSF50182">
    <property type="entry name" value="Sm-like ribonucleoproteins"/>
    <property type="match status" value="1"/>
</dbReference>
<evidence type="ECO:0000256" key="1">
    <source>
        <dbReference type="ARBA" id="ARBA00004651"/>
    </source>
</evidence>
<keyword evidence="7" id="KW-0997">Cell inner membrane</keyword>
<evidence type="ECO:0000256" key="4">
    <source>
        <dbReference type="ARBA" id="ARBA00022692"/>
    </source>
</evidence>
<dbReference type="Gene3D" id="1.10.287.1260">
    <property type="match status" value="1"/>
</dbReference>
<keyword evidence="5 7" id="KW-1133">Transmembrane helix</keyword>
<feature type="domain" description="Mechanosensitive ion channel MscS" evidence="9">
    <location>
        <begin position="152"/>
        <end position="214"/>
    </location>
</feature>
<accession>M2TPM3</accession>
<evidence type="ECO:0000259" key="9">
    <source>
        <dbReference type="Pfam" id="PF00924"/>
    </source>
</evidence>
<keyword evidence="7" id="KW-0407">Ion channel</keyword>
<evidence type="ECO:0000256" key="2">
    <source>
        <dbReference type="ARBA" id="ARBA00008017"/>
    </source>
</evidence>
<dbReference type="PATRIC" id="fig|1234595.3.peg.691"/>
<evidence type="ECO:0000259" key="10">
    <source>
        <dbReference type="Pfam" id="PF21082"/>
    </source>
</evidence>
<evidence type="ECO:0000256" key="8">
    <source>
        <dbReference type="SAM" id="MobiDB-lite"/>
    </source>
</evidence>
<dbReference type="Pfam" id="PF00924">
    <property type="entry name" value="MS_channel_2nd"/>
    <property type="match status" value="1"/>
</dbReference>
<keyword evidence="4 7" id="KW-0812">Transmembrane</keyword>
<dbReference type="PANTHER" id="PTHR30221:SF1">
    <property type="entry name" value="SMALL-CONDUCTANCE MECHANOSENSITIVE CHANNEL"/>
    <property type="match status" value="1"/>
</dbReference>
<dbReference type="RefSeq" id="WP_008600179.1">
    <property type="nucleotide sequence ID" value="NZ_AMRV01000002.1"/>
</dbReference>
<dbReference type="InterPro" id="IPR049278">
    <property type="entry name" value="MS_channel_C"/>
</dbReference>
<feature type="region of interest" description="Disordered" evidence="8">
    <location>
        <begin position="1"/>
        <end position="24"/>
    </location>
</feature>
<dbReference type="Gene3D" id="3.30.70.100">
    <property type="match status" value="1"/>
</dbReference>
<proteinExistence type="inferred from homology"/>
<comment type="caution">
    <text evidence="11">The sequence shown here is derived from an EMBL/GenBank/DDBJ whole genome shotgun (WGS) entry which is preliminary data.</text>
</comment>
<dbReference type="AlphaFoldDB" id="M2TPM3"/>
<keyword evidence="12" id="KW-1185">Reference proteome</keyword>
<dbReference type="Pfam" id="PF21082">
    <property type="entry name" value="MS_channel_3rd"/>
    <property type="match status" value="1"/>
</dbReference>
<keyword evidence="7" id="KW-0813">Transport</keyword>
<dbReference type="Gene3D" id="2.30.30.60">
    <property type="match status" value="1"/>
</dbReference>
<dbReference type="InterPro" id="IPR023408">
    <property type="entry name" value="MscS_beta-dom_sf"/>
</dbReference>
<comment type="subcellular location">
    <subcellularLocation>
        <location evidence="7">Cell inner membrane</location>
        <topology evidence="7">Multi-pass membrane protein</topology>
    </subcellularLocation>
    <subcellularLocation>
        <location evidence="1">Cell membrane</location>
        <topology evidence="1">Multi-pass membrane protein</topology>
    </subcellularLocation>
</comment>
<name>M2TPM3_9SPHN</name>
<dbReference type="SUPFAM" id="SSF82689">
    <property type="entry name" value="Mechanosensitive channel protein MscS (YggB), C-terminal domain"/>
    <property type="match status" value="1"/>
</dbReference>
<evidence type="ECO:0000256" key="3">
    <source>
        <dbReference type="ARBA" id="ARBA00022475"/>
    </source>
</evidence>
<comment type="subunit">
    <text evidence="7">Homoheptamer.</text>
</comment>
<feature type="domain" description="Mechanosensitive ion channel MscS C-terminal" evidence="10">
    <location>
        <begin position="226"/>
        <end position="309"/>
    </location>
</feature>
<feature type="transmembrane region" description="Helical" evidence="7">
    <location>
        <begin position="64"/>
        <end position="88"/>
    </location>
</feature>
<dbReference type="InterPro" id="IPR011066">
    <property type="entry name" value="MscS_channel_C_sf"/>
</dbReference>
<dbReference type="Proteomes" id="UP000011717">
    <property type="component" value="Unassembled WGS sequence"/>
</dbReference>
<comment type="function">
    <text evidence="7">Mechanosensitive channel that participates in the regulation of osmotic pressure changes within the cell, opening in response to stretch forces in the membrane lipid bilayer, without the need for other proteins. Contributes to normal resistance to hypoosmotic shock. Forms an ion channel of 1.0 nanosiemens conductance with a slight preference for anions.</text>
</comment>
<dbReference type="EMBL" id="AMRV01000002">
    <property type="protein sequence ID" value="EMD83721.1"/>
    <property type="molecule type" value="Genomic_DNA"/>
</dbReference>
<comment type="caution">
    <text evidence="7">Lacks conserved residue(s) required for the propagation of feature annotation.</text>
</comment>
<reference evidence="11 12" key="1">
    <citation type="journal article" date="2013" name="Genome Announc.">
        <title>Draft Genome Sequence of Strain JLT2015T, Belonging to the Family Sphingomonadaceae of the Alphaproteobacteria.</title>
        <authorList>
            <person name="Tang K."/>
            <person name="Liu K."/>
            <person name="Li S."/>
            <person name="Jiao N."/>
        </authorList>
    </citation>
    <scope>NUCLEOTIDE SEQUENCE [LARGE SCALE GENOMIC DNA]</scope>
    <source>
        <strain evidence="11 12">JLT2015</strain>
    </source>
</reference>
<sequence length="337" mass="36794">MQDSGAGAQTAAQAGRQLQEQATAAPPAASEAAPAVTETVVGKFGVFETLTNELVEMARSLIQLLPNIVIAIVVLAIVGVLAKNLSALAGRAAERAGRRRSLADLARTLTKVIVWVFGILLVMTIVFPSMTLGSIIAALGVGTLAIGFAFQDIFENFLAGILLMVREKMRVGDYIICQGVEGEVTHISLRETYLRRPSNETTVVPNSFLFKNPMEILTDADIRRHEIIVGVSYDTDADMAQSLIQKTVEGCEKVLDDQPVDVFAREFGASSIDYTVRWWSGSKIADMHRSRDEVIRRIKRALDDAGVEIPFPYQTLTFKEPLSIRRDRNSGEEADAA</sequence>
<evidence type="ECO:0000256" key="7">
    <source>
        <dbReference type="RuleBase" id="RU369025"/>
    </source>
</evidence>
<dbReference type="InterPro" id="IPR006685">
    <property type="entry name" value="MscS_channel_2nd"/>
</dbReference>
<feature type="transmembrane region" description="Helical" evidence="7">
    <location>
        <begin position="109"/>
        <end position="129"/>
    </location>
</feature>
<evidence type="ECO:0000256" key="5">
    <source>
        <dbReference type="ARBA" id="ARBA00022989"/>
    </source>
</evidence>
<dbReference type="PANTHER" id="PTHR30221">
    <property type="entry name" value="SMALL-CONDUCTANCE MECHANOSENSITIVE CHANNEL"/>
    <property type="match status" value="1"/>
</dbReference>
<protein>
    <recommendedName>
        <fullName evidence="7">Small-conductance mechanosensitive channel</fullName>
    </recommendedName>
</protein>
<keyword evidence="7" id="KW-0406">Ion transport</keyword>
<evidence type="ECO:0000313" key="12">
    <source>
        <dbReference type="Proteomes" id="UP000011717"/>
    </source>
</evidence>
<dbReference type="GO" id="GO:0008381">
    <property type="term" value="F:mechanosensitive monoatomic ion channel activity"/>
    <property type="evidence" value="ECO:0007669"/>
    <property type="project" value="InterPro"/>
</dbReference>
<dbReference type="InterPro" id="IPR010920">
    <property type="entry name" value="LSM_dom_sf"/>
</dbReference>
<dbReference type="SUPFAM" id="SSF82861">
    <property type="entry name" value="Mechanosensitive channel protein MscS (YggB), transmembrane region"/>
    <property type="match status" value="1"/>
</dbReference>
<dbReference type="InterPro" id="IPR045275">
    <property type="entry name" value="MscS_archaea/bacteria_type"/>
</dbReference>
<gene>
    <name evidence="11" type="ORF">C725_0693</name>
</gene>
<evidence type="ECO:0000313" key="11">
    <source>
        <dbReference type="EMBL" id="EMD83721.1"/>
    </source>
</evidence>
<keyword evidence="3" id="KW-1003">Cell membrane</keyword>